<evidence type="ECO:0000313" key="1">
    <source>
        <dbReference type="EMBL" id="KAJ7785137.1"/>
    </source>
</evidence>
<dbReference type="PANTHER" id="PTHR35871:SF1">
    <property type="entry name" value="CXC1-LIKE CYSTEINE CLUSTER ASSOCIATED WITH KDZ TRANSPOSASES DOMAIN-CONTAINING PROTEIN"/>
    <property type="match status" value="1"/>
</dbReference>
<name>A0AAD7KI42_9AGAR</name>
<proteinExistence type="predicted"/>
<comment type="caution">
    <text evidence="1">The sequence shown here is derived from an EMBL/GenBank/DDBJ whole genome shotgun (WGS) entry which is preliminary data.</text>
</comment>
<sequence>MHALKFRWVKNHKGQYVDGHERDDVVRYRQEVFLPAWYRMEGRMRAWTGDNMDNLEELVDLINQTGKRLVVWFHDESIFYVHDRRPSQWVADGVSPTPYAKGEGPSMMVADFVSADYGWLRSKDGLESARVIFRPGKNRDGYFTNEEILAQLAKAMDILERDYPDEDHVFVFDNATTHLKRAEDAISARKMSRNTPAVGKNWGIEVNLRNAAGEVVYDEKRKPKKTKIKMANGFFADGTPQDFYFGMETERPGVFKGMAVILKERGHDITYTD</sequence>
<accession>A0AAD7KI42</accession>
<keyword evidence="2" id="KW-1185">Reference proteome</keyword>
<gene>
    <name evidence="1" type="ORF">DFH07DRAFT_3854</name>
</gene>
<dbReference type="AlphaFoldDB" id="A0AAD7KI42"/>
<organism evidence="1 2">
    <name type="scientific">Mycena maculata</name>
    <dbReference type="NCBI Taxonomy" id="230809"/>
    <lineage>
        <taxon>Eukaryota</taxon>
        <taxon>Fungi</taxon>
        <taxon>Dikarya</taxon>
        <taxon>Basidiomycota</taxon>
        <taxon>Agaricomycotina</taxon>
        <taxon>Agaricomycetes</taxon>
        <taxon>Agaricomycetidae</taxon>
        <taxon>Agaricales</taxon>
        <taxon>Marasmiineae</taxon>
        <taxon>Mycenaceae</taxon>
        <taxon>Mycena</taxon>
    </lineage>
</organism>
<dbReference type="Proteomes" id="UP001215280">
    <property type="component" value="Unassembled WGS sequence"/>
</dbReference>
<evidence type="ECO:0000313" key="2">
    <source>
        <dbReference type="Proteomes" id="UP001215280"/>
    </source>
</evidence>
<protein>
    <submittedName>
        <fullName evidence="1">Uncharacterized protein</fullName>
    </submittedName>
</protein>
<reference evidence="1" key="1">
    <citation type="submission" date="2023-03" db="EMBL/GenBank/DDBJ databases">
        <title>Massive genome expansion in bonnet fungi (Mycena s.s.) driven by repeated elements and novel gene families across ecological guilds.</title>
        <authorList>
            <consortium name="Lawrence Berkeley National Laboratory"/>
            <person name="Harder C.B."/>
            <person name="Miyauchi S."/>
            <person name="Viragh M."/>
            <person name="Kuo A."/>
            <person name="Thoen E."/>
            <person name="Andreopoulos B."/>
            <person name="Lu D."/>
            <person name="Skrede I."/>
            <person name="Drula E."/>
            <person name="Henrissat B."/>
            <person name="Morin E."/>
            <person name="Kohler A."/>
            <person name="Barry K."/>
            <person name="LaButti K."/>
            <person name="Morin E."/>
            <person name="Salamov A."/>
            <person name="Lipzen A."/>
            <person name="Mereny Z."/>
            <person name="Hegedus B."/>
            <person name="Baldrian P."/>
            <person name="Stursova M."/>
            <person name="Weitz H."/>
            <person name="Taylor A."/>
            <person name="Grigoriev I.V."/>
            <person name="Nagy L.G."/>
            <person name="Martin F."/>
            <person name="Kauserud H."/>
        </authorList>
    </citation>
    <scope>NUCLEOTIDE SEQUENCE</scope>
    <source>
        <strain evidence="1">CBHHK188m</strain>
    </source>
</reference>
<dbReference type="EMBL" id="JARJLG010000001">
    <property type="protein sequence ID" value="KAJ7785137.1"/>
    <property type="molecule type" value="Genomic_DNA"/>
</dbReference>
<feature type="non-terminal residue" evidence="1">
    <location>
        <position position="273"/>
    </location>
</feature>
<dbReference type="PANTHER" id="PTHR35871">
    <property type="entry name" value="EXPRESSED PROTEIN"/>
    <property type="match status" value="1"/>
</dbReference>